<proteinExistence type="predicted"/>
<keyword evidence="1" id="KW-0812">Transmembrane</keyword>
<feature type="transmembrane region" description="Helical" evidence="1">
    <location>
        <begin position="33"/>
        <end position="49"/>
    </location>
</feature>
<keyword evidence="1" id="KW-0472">Membrane</keyword>
<gene>
    <name evidence="2" type="ORF">LCGC14_2453840</name>
</gene>
<feature type="transmembrane region" description="Helical" evidence="1">
    <location>
        <begin position="97"/>
        <end position="120"/>
    </location>
</feature>
<accession>A0A0F9BFB1</accession>
<reference evidence="2" key="1">
    <citation type="journal article" date="2015" name="Nature">
        <title>Complex archaea that bridge the gap between prokaryotes and eukaryotes.</title>
        <authorList>
            <person name="Spang A."/>
            <person name="Saw J.H."/>
            <person name="Jorgensen S.L."/>
            <person name="Zaremba-Niedzwiedzka K."/>
            <person name="Martijn J."/>
            <person name="Lind A.E."/>
            <person name="van Eijk R."/>
            <person name="Schleper C."/>
            <person name="Guy L."/>
            <person name="Ettema T.J."/>
        </authorList>
    </citation>
    <scope>NUCLEOTIDE SEQUENCE</scope>
</reference>
<feature type="transmembrane region" description="Helical" evidence="1">
    <location>
        <begin position="236"/>
        <end position="254"/>
    </location>
</feature>
<keyword evidence="1" id="KW-1133">Transmembrane helix</keyword>
<protein>
    <recommendedName>
        <fullName evidence="3">Glycosyltransferase RgtA/B/C/D-like domain-containing protein</fullName>
    </recommendedName>
</protein>
<name>A0A0F9BFB1_9ZZZZ</name>
<dbReference type="AlphaFoldDB" id="A0A0F9BFB1"/>
<organism evidence="2">
    <name type="scientific">marine sediment metagenome</name>
    <dbReference type="NCBI Taxonomy" id="412755"/>
    <lineage>
        <taxon>unclassified sequences</taxon>
        <taxon>metagenomes</taxon>
        <taxon>ecological metagenomes</taxon>
    </lineage>
</organism>
<sequence length="311" mass="34976">VSKVWDTKTAIIALILGLFWPMFLIMSGRLCNIPIYVALLILACGVMFSRKPPLLARGILVGLILGLYASFRFEGVVFFAPFAYYVFREKSEPSSSLVKKCTVVAAMFSCVLLLISPWLIRNYMVFGTVTPGTSGGYALLRGHHENATGSGAPYWDPNCPYSDPLTNLTAPVPTSELSNRSRDYPTPQLELRADKWQRATATDFIMNNPRREVMLTFNKAYLFVVADSTHPVGRRIVVWGPSLCALLLGLYFFITRGKHDIRQHTLWLLFLLQLSLSLVFFVLLRYRMAVDFVPVAFLAAYLTRTAATVRE</sequence>
<dbReference type="EMBL" id="LAZR01038035">
    <property type="protein sequence ID" value="KKL20599.1"/>
    <property type="molecule type" value="Genomic_DNA"/>
</dbReference>
<feature type="transmembrane region" description="Helical" evidence="1">
    <location>
        <begin position="6"/>
        <end position="26"/>
    </location>
</feature>
<feature type="non-terminal residue" evidence="2">
    <location>
        <position position="1"/>
    </location>
</feature>
<feature type="transmembrane region" description="Helical" evidence="1">
    <location>
        <begin position="266"/>
        <end position="286"/>
    </location>
</feature>
<evidence type="ECO:0008006" key="3">
    <source>
        <dbReference type="Google" id="ProtNLM"/>
    </source>
</evidence>
<evidence type="ECO:0000256" key="1">
    <source>
        <dbReference type="SAM" id="Phobius"/>
    </source>
</evidence>
<evidence type="ECO:0000313" key="2">
    <source>
        <dbReference type="EMBL" id="KKL20599.1"/>
    </source>
</evidence>
<comment type="caution">
    <text evidence="2">The sequence shown here is derived from an EMBL/GenBank/DDBJ whole genome shotgun (WGS) entry which is preliminary data.</text>
</comment>
<feature type="transmembrane region" description="Helical" evidence="1">
    <location>
        <begin position="55"/>
        <end position="85"/>
    </location>
</feature>